<keyword evidence="4 6" id="KW-1133">Transmembrane helix</keyword>
<proteinExistence type="inferred from homology"/>
<feature type="transmembrane region" description="Helical" evidence="6">
    <location>
        <begin position="236"/>
        <end position="257"/>
    </location>
</feature>
<feature type="transmembrane region" description="Helical" evidence="6">
    <location>
        <begin position="142"/>
        <end position="163"/>
    </location>
</feature>
<keyword evidence="3 6" id="KW-0812">Transmembrane</keyword>
<protein>
    <submittedName>
        <fullName evidence="7">EamA/RhaT family transporter</fullName>
    </submittedName>
</protein>
<dbReference type="PANTHER" id="PTHR32322">
    <property type="entry name" value="INNER MEMBRANE TRANSPORTER"/>
    <property type="match status" value="1"/>
</dbReference>
<dbReference type="EMBL" id="JAEHFY010000007">
    <property type="protein sequence ID" value="MBK0382566.1"/>
    <property type="molecule type" value="Genomic_DNA"/>
</dbReference>
<feature type="transmembrane region" description="Helical" evidence="6">
    <location>
        <begin position="84"/>
        <end position="107"/>
    </location>
</feature>
<evidence type="ECO:0000256" key="2">
    <source>
        <dbReference type="ARBA" id="ARBA00007362"/>
    </source>
</evidence>
<name>A0ABS1BII3_9SPHI</name>
<evidence type="ECO:0000313" key="8">
    <source>
        <dbReference type="Proteomes" id="UP000660024"/>
    </source>
</evidence>
<feature type="transmembrane region" description="Helical" evidence="6">
    <location>
        <begin position="175"/>
        <end position="195"/>
    </location>
</feature>
<comment type="caution">
    <text evidence="7">The sequence shown here is derived from an EMBL/GenBank/DDBJ whole genome shotgun (WGS) entry which is preliminary data.</text>
</comment>
<evidence type="ECO:0000256" key="6">
    <source>
        <dbReference type="SAM" id="Phobius"/>
    </source>
</evidence>
<reference evidence="7 8" key="1">
    <citation type="submission" date="2020-12" db="EMBL/GenBank/DDBJ databases">
        <title>Bacterial novel species Pedobacter sp. SD-b isolated from soil.</title>
        <authorList>
            <person name="Jung H.-Y."/>
        </authorList>
    </citation>
    <scope>NUCLEOTIDE SEQUENCE [LARGE SCALE GENOMIC DNA]</scope>
    <source>
        <strain evidence="7 8">SD-b</strain>
    </source>
</reference>
<dbReference type="InterPro" id="IPR037185">
    <property type="entry name" value="EmrE-like"/>
</dbReference>
<feature type="transmembrane region" description="Helical" evidence="6">
    <location>
        <begin position="59"/>
        <end position="78"/>
    </location>
</feature>
<evidence type="ECO:0000256" key="4">
    <source>
        <dbReference type="ARBA" id="ARBA00022989"/>
    </source>
</evidence>
<dbReference type="Proteomes" id="UP000660024">
    <property type="component" value="Unassembled WGS sequence"/>
</dbReference>
<evidence type="ECO:0000256" key="5">
    <source>
        <dbReference type="ARBA" id="ARBA00023136"/>
    </source>
</evidence>
<feature type="transmembrane region" description="Helical" evidence="6">
    <location>
        <begin position="263"/>
        <end position="281"/>
    </location>
</feature>
<dbReference type="InterPro" id="IPR050638">
    <property type="entry name" value="AA-Vitamin_Transporters"/>
</dbReference>
<feature type="transmembrane region" description="Helical" evidence="6">
    <location>
        <begin position="201"/>
        <end position="224"/>
    </location>
</feature>
<comment type="subcellular location">
    <subcellularLocation>
        <location evidence="1">Membrane</location>
        <topology evidence="1">Multi-pass membrane protein</topology>
    </subcellularLocation>
</comment>
<evidence type="ECO:0000256" key="3">
    <source>
        <dbReference type="ARBA" id="ARBA00022692"/>
    </source>
</evidence>
<organism evidence="7 8">
    <name type="scientific">Pedobacter segetis</name>
    <dbReference type="NCBI Taxonomy" id="2793069"/>
    <lineage>
        <taxon>Bacteria</taxon>
        <taxon>Pseudomonadati</taxon>
        <taxon>Bacteroidota</taxon>
        <taxon>Sphingobacteriia</taxon>
        <taxon>Sphingobacteriales</taxon>
        <taxon>Sphingobacteriaceae</taxon>
        <taxon>Pedobacter</taxon>
    </lineage>
</organism>
<evidence type="ECO:0000313" key="7">
    <source>
        <dbReference type="EMBL" id="MBK0382566.1"/>
    </source>
</evidence>
<evidence type="ECO:0000256" key="1">
    <source>
        <dbReference type="ARBA" id="ARBA00004141"/>
    </source>
</evidence>
<dbReference type="RefSeq" id="WP_200585346.1">
    <property type="nucleotide sequence ID" value="NZ_JAEHFY010000007.1"/>
</dbReference>
<comment type="similarity">
    <text evidence="2">Belongs to the EamA transporter family.</text>
</comment>
<sequence length="285" mass="31235">MIYVFIAILCSVIVSINFKLFKRYDTNAYQAIVFNYPTAALFCYFVFKPNLSTAPNQTEWLLYAIIALLLISIFYFIGKSIATSGIVLTAIAQRLSLIIPVLSAFLIFTETPTLIKIIGLAIGLTAIYASKPPGRTNFKSGANWYPLIVFFGTGIIDVLLNLLTKLKDIPFTASLVYIFTIATFLGFASLLVQYLTGKLKFQLKAAFAGIVLGLFNFGSILFYIKALQIESNRPSVVFSSLDIGVVTLGSIVGIWLFKEKLSKLNIIGLGLALVAIAILNLPNAI</sequence>
<dbReference type="PANTHER" id="PTHR32322:SF2">
    <property type="entry name" value="EAMA DOMAIN-CONTAINING PROTEIN"/>
    <property type="match status" value="1"/>
</dbReference>
<keyword evidence="8" id="KW-1185">Reference proteome</keyword>
<dbReference type="Gene3D" id="1.10.3730.20">
    <property type="match status" value="1"/>
</dbReference>
<accession>A0ABS1BII3</accession>
<feature type="transmembrane region" description="Helical" evidence="6">
    <location>
        <begin position="28"/>
        <end position="47"/>
    </location>
</feature>
<keyword evidence="5 6" id="KW-0472">Membrane</keyword>
<gene>
    <name evidence="7" type="ORF">I5M32_06285</name>
</gene>
<dbReference type="SUPFAM" id="SSF103481">
    <property type="entry name" value="Multidrug resistance efflux transporter EmrE"/>
    <property type="match status" value="2"/>
</dbReference>